<proteinExistence type="inferred from homology"/>
<dbReference type="GO" id="GO:0070782">
    <property type="term" value="P:phosphatidylserine exposure on apoptotic cell surface"/>
    <property type="evidence" value="ECO:0007669"/>
    <property type="project" value="TreeGrafter"/>
</dbReference>
<comment type="caution">
    <text evidence="8">The sequence shown here is derived from an EMBL/GenBank/DDBJ whole genome shotgun (WGS) entry which is preliminary data.</text>
</comment>
<dbReference type="PANTHER" id="PTHR16024:SF6">
    <property type="entry name" value="XK-RELATED PROTEIN"/>
    <property type="match status" value="1"/>
</dbReference>
<evidence type="ECO:0000256" key="6">
    <source>
        <dbReference type="ARBA" id="ARBA00023136"/>
    </source>
</evidence>
<feature type="transmembrane region" description="Helical" evidence="7">
    <location>
        <begin position="145"/>
        <end position="170"/>
    </location>
</feature>
<evidence type="ECO:0000256" key="4">
    <source>
        <dbReference type="ARBA" id="ARBA00022692"/>
    </source>
</evidence>
<feature type="transmembrane region" description="Helical" evidence="7">
    <location>
        <begin position="190"/>
        <end position="208"/>
    </location>
</feature>
<gene>
    <name evidence="8" type="ORF">DdX_06710</name>
</gene>
<evidence type="ECO:0000313" key="8">
    <source>
        <dbReference type="EMBL" id="KAI1718290.1"/>
    </source>
</evidence>
<keyword evidence="3" id="KW-1003">Cell membrane</keyword>
<feature type="transmembrane region" description="Helical" evidence="7">
    <location>
        <begin position="115"/>
        <end position="139"/>
    </location>
</feature>
<evidence type="ECO:0000256" key="3">
    <source>
        <dbReference type="ARBA" id="ARBA00022475"/>
    </source>
</evidence>
<evidence type="ECO:0000256" key="7">
    <source>
        <dbReference type="RuleBase" id="RU910716"/>
    </source>
</evidence>
<dbReference type="Pfam" id="PF09815">
    <property type="entry name" value="XK-related"/>
    <property type="match status" value="1"/>
</dbReference>
<comment type="similarity">
    <text evidence="2 7">Belongs to the XK family.</text>
</comment>
<evidence type="ECO:0000256" key="2">
    <source>
        <dbReference type="ARBA" id="ARBA00008789"/>
    </source>
</evidence>
<feature type="transmembrane region" description="Helical" evidence="7">
    <location>
        <begin position="292"/>
        <end position="310"/>
    </location>
</feature>
<dbReference type="InterPro" id="IPR018629">
    <property type="entry name" value="XK-rel"/>
</dbReference>
<sequence>MSQGMFHKRRPKLLYYYSLPREPKPVNDIPDPSTSGLLELPEIRVTSPSFLGREEIIVQTGKKPQLSEDNATRPVTTETDAICNGTEKETITIKRIHEDEVDRLPQRLRVETFDLLCYLFSIFTYVTDLCLDVLVAYMHYSSERYWSSAIIASLVVFPSLILNIVAAIWWIDDDLSQRQKLKRLSHRDRYSLALIICILQLGPVLWYWEALEAALRYKKETKKPEKIKNPKFALKYYCEMVEAERDASLLRFFESFLESVPQLLVQGYLLAETFWKIHASEELAIIPDWARVQLFSMAFSLLSAAWSIVAQQRSLRMACPSKINMTYRDSLLQLTWHVFTITSRYICLIMFTVAFREWILAVFAMHYLVSVLHVSILQNVSTGTSFACMDIGLIMINAAIHLFTPFNMAEGTTRWQYSVAYAIEFLENMVLMCFCLFNTPFDFPFKWYIAAVALGCFVIGIAVMLSYYEFFHPSRRHNCARHFQKCEPLAVSITQAKKKELVISNGVKSEPQ</sequence>
<name>A0AAD4N845_9BILA</name>
<dbReference type="AlphaFoldDB" id="A0AAD4N845"/>
<evidence type="ECO:0000256" key="5">
    <source>
        <dbReference type="ARBA" id="ARBA00022989"/>
    </source>
</evidence>
<dbReference type="EMBL" id="JAKKPZ010000008">
    <property type="protein sequence ID" value="KAI1718290.1"/>
    <property type="molecule type" value="Genomic_DNA"/>
</dbReference>
<keyword evidence="9" id="KW-1185">Reference proteome</keyword>
<protein>
    <recommendedName>
        <fullName evidence="7">XK-related protein</fullName>
    </recommendedName>
</protein>
<dbReference type="Proteomes" id="UP001201812">
    <property type="component" value="Unassembled WGS sequence"/>
</dbReference>
<reference evidence="8" key="1">
    <citation type="submission" date="2022-01" db="EMBL/GenBank/DDBJ databases">
        <title>Genome Sequence Resource for Two Populations of Ditylenchus destructor, the Migratory Endoparasitic Phytonematode.</title>
        <authorList>
            <person name="Zhang H."/>
            <person name="Lin R."/>
            <person name="Xie B."/>
        </authorList>
    </citation>
    <scope>NUCLEOTIDE SEQUENCE</scope>
    <source>
        <strain evidence="8">BazhouSP</strain>
    </source>
</reference>
<feature type="transmembrane region" description="Helical" evidence="7">
    <location>
        <begin position="415"/>
        <end position="437"/>
    </location>
</feature>
<comment type="subcellular location">
    <subcellularLocation>
        <location evidence="1">Cell membrane</location>
        <topology evidence="1">Multi-pass membrane protein</topology>
    </subcellularLocation>
    <subcellularLocation>
        <location evidence="7">Membrane</location>
        <topology evidence="7">Multi-pass membrane protein</topology>
    </subcellularLocation>
</comment>
<feature type="transmembrane region" description="Helical" evidence="7">
    <location>
        <begin position="449"/>
        <end position="468"/>
    </location>
</feature>
<keyword evidence="6 7" id="KW-0472">Membrane</keyword>
<feature type="transmembrane region" description="Helical" evidence="7">
    <location>
        <begin position="384"/>
        <end position="403"/>
    </location>
</feature>
<keyword evidence="4 7" id="KW-0812">Transmembrane</keyword>
<organism evidence="8 9">
    <name type="scientific">Ditylenchus destructor</name>
    <dbReference type="NCBI Taxonomy" id="166010"/>
    <lineage>
        <taxon>Eukaryota</taxon>
        <taxon>Metazoa</taxon>
        <taxon>Ecdysozoa</taxon>
        <taxon>Nematoda</taxon>
        <taxon>Chromadorea</taxon>
        <taxon>Rhabditida</taxon>
        <taxon>Tylenchina</taxon>
        <taxon>Tylenchomorpha</taxon>
        <taxon>Sphaerularioidea</taxon>
        <taxon>Anguinidae</taxon>
        <taxon>Anguininae</taxon>
        <taxon>Ditylenchus</taxon>
    </lineage>
</organism>
<accession>A0AAD4N845</accession>
<dbReference type="PANTHER" id="PTHR16024">
    <property type="entry name" value="XK-RELATED PROTEIN"/>
    <property type="match status" value="1"/>
</dbReference>
<dbReference type="GO" id="GO:1902742">
    <property type="term" value="P:apoptotic process involved in development"/>
    <property type="evidence" value="ECO:0007669"/>
    <property type="project" value="TreeGrafter"/>
</dbReference>
<dbReference type="GO" id="GO:0043652">
    <property type="term" value="P:engulfment of apoptotic cell"/>
    <property type="evidence" value="ECO:0007669"/>
    <property type="project" value="TreeGrafter"/>
</dbReference>
<evidence type="ECO:0000256" key="1">
    <source>
        <dbReference type="ARBA" id="ARBA00004651"/>
    </source>
</evidence>
<dbReference type="GO" id="GO:0005886">
    <property type="term" value="C:plasma membrane"/>
    <property type="evidence" value="ECO:0007669"/>
    <property type="project" value="UniProtKB-SubCell"/>
</dbReference>
<keyword evidence="5 7" id="KW-1133">Transmembrane helix</keyword>
<dbReference type="InterPro" id="IPR050895">
    <property type="entry name" value="XK-related_scramblase"/>
</dbReference>
<evidence type="ECO:0000313" key="9">
    <source>
        <dbReference type="Proteomes" id="UP001201812"/>
    </source>
</evidence>